<proteinExistence type="predicted"/>
<gene>
    <name evidence="2" type="ORF">BacF7301_10545</name>
</gene>
<feature type="region of interest" description="Disordered" evidence="1">
    <location>
        <begin position="302"/>
        <end position="337"/>
    </location>
</feature>
<reference evidence="2 3" key="1">
    <citation type="submission" date="2020-03" db="EMBL/GenBank/DDBJ databases">
        <title>Genomic analysis of Bacteroides faecium CBA7301.</title>
        <authorList>
            <person name="Kim J."/>
            <person name="Roh S.W."/>
        </authorList>
    </citation>
    <scope>NUCLEOTIDE SEQUENCE [LARGE SCALE GENOMIC DNA]</scope>
    <source>
        <strain evidence="2 3">CBA7301</strain>
    </source>
</reference>
<evidence type="ECO:0000313" key="3">
    <source>
        <dbReference type="Proteomes" id="UP000501780"/>
    </source>
</evidence>
<feature type="compositionally biased region" description="Acidic residues" evidence="1">
    <location>
        <begin position="327"/>
        <end position="337"/>
    </location>
</feature>
<evidence type="ECO:0000256" key="1">
    <source>
        <dbReference type="SAM" id="MobiDB-lite"/>
    </source>
</evidence>
<dbReference type="Gene3D" id="2.60.40.2630">
    <property type="match status" value="1"/>
</dbReference>
<protein>
    <submittedName>
        <fullName evidence="2">Fimbrillin family protein</fullName>
    </submittedName>
</protein>
<dbReference type="KEGG" id="bfc:BacF7301_10545"/>
<accession>A0A6H0KNE6</accession>
<dbReference type="CDD" id="cd13120">
    <property type="entry name" value="BF2867_like_N"/>
    <property type="match status" value="1"/>
</dbReference>
<dbReference type="Proteomes" id="UP000501780">
    <property type="component" value="Chromosome"/>
</dbReference>
<dbReference type="Pfam" id="PF13149">
    <property type="entry name" value="Mfa_like_1"/>
    <property type="match status" value="1"/>
</dbReference>
<evidence type="ECO:0000313" key="2">
    <source>
        <dbReference type="EMBL" id="QIU94551.1"/>
    </source>
</evidence>
<organism evidence="2 3">
    <name type="scientific">Bacteroides faecium</name>
    <dbReference type="NCBI Taxonomy" id="2715212"/>
    <lineage>
        <taxon>Bacteria</taxon>
        <taxon>Pseudomonadati</taxon>
        <taxon>Bacteroidota</taxon>
        <taxon>Bacteroidia</taxon>
        <taxon>Bacteroidales</taxon>
        <taxon>Bacteroidaceae</taxon>
        <taxon>Bacteroides</taxon>
    </lineage>
</organism>
<dbReference type="PROSITE" id="PS51257">
    <property type="entry name" value="PROKAR_LIPOPROTEIN"/>
    <property type="match status" value="1"/>
</dbReference>
<keyword evidence="3" id="KW-1185">Reference proteome</keyword>
<sequence>MKKNYVMAALVLSLLAGCSTDVKESDIKFAGEAGVKVSFNAVINSQTGTPLTPTRATDTEWEIGDSIGISCGGNQQNIHYKYIGDANNMFAAKGGVGEEIWVLGTQEYDVIAYCPFMGTSGVTEGIVSVLTDTENQATAEKRKYLDFLYATATASATQPNVQLVFNHKMSRIKIKFEAGDGVSLSDIDCYLIGLKQEGTFNTSTGATTVSESAMTEDIYWGNVGEVNNHTMEAILLPQTVSSKVSIQARMGGRLYEVQFPNLTKLDTGVSYNYTIKASMSVDQKDYVFTITKEGTQINDWTTEEEEIKADSTSPDTGATTENPNWTVEEEEITATEK</sequence>
<dbReference type="EMBL" id="CP050831">
    <property type="protein sequence ID" value="QIU94551.1"/>
    <property type="molecule type" value="Genomic_DNA"/>
</dbReference>
<dbReference type="AlphaFoldDB" id="A0A6H0KNE6"/>
<dbReference type="Gene3D" id="2.60.40.2620">
    <property type="entry name" value="Fimbrillin-like"/>
    <property type="match status" value="1"/>
</dbReference>
<name>A0A6H0KNE6_9BACE</name>
<feature type="compositionally biased region" description="Polar residues" evidence="1">
    <location>
        <begin position="310"/>
        <end position="325"/>
    </location>
</feature>
<dbReference type="CDD" id="cd13121">
    <property type="entry name" value="BF2867_like_C"/>
    <property type="match status" value="1"/>
</dbReference>
<dbReference type="RefSeq" id="WP_167962579.1">
    <property type="nucleotide sequence ID" value="NZ_CP050831.1"/>
</dbReference>
<dbReference type="InterPro" id="IPR042278">
    <property type="entry name" value="Mfa-like_1_N"/>
</dbReference>
<dbReference type="InterPro" id="IPR025049">
    <property type="entry name" value="Mfa-like_1"/>
</dbReference>